<sequence length="72" mass="8009">MNLYLSPQEIDDLCSPLTQRAAQKRFIEKVLGIPVAGRRPDGVPIVGRAAAEERLKQKEATATQSRGFNWSK</sequence>
<organism evidence="1 2">
    <name type="scientific">Comamonas resistens</name>
    <dbReference type="NCBI Taxonomy" id="3046670"/>
    <lineage>
        <taxon>Bacteria</taxon>
        <taxon>Pseudomonadati</taxon>
        <taxon>Pseudomonadota</taxon>
        <taxon>Betaproteobacteria</taxon>
        <taxon>Burkholderiales</taxon>
        <taxon>Comamonadaceae</taxon>
        <taxon>Comamonas</taxon>
    </lineage>
</organism>
<evidence type="ECO:0008006" key="3">
    <source>
        <dbReference type="Google" id="ProtNLM"/>
    </source>
</evidence>
<reference evidence="1 2" key="1">
    <citation type="submission" date="2023-05" db="EMBL/GenBank/DDBJ databases">
        <authorList>
            <person name="Yin Y."/>
            <person name="Lu Z."/>
        </authorList>
    </citation>
    <scope>NUCLEOTIDE SEQUENCE [LARGE SCALE GENOMIC DNA]</scope>
    <source>
        <strain evidence="1 2">ZM22</strain>
    </source>
</reference>
<evidence type="ECO:0000313" key="2">
    <source>
        <dbReference type="Proteomes" id="UP001240697"/>
    </source>
</evidence>
<proteinExistence type="predicted"/>
<dbReference type="RefSeq" id="WP_283488153.1">
    <property type="nucleotide sequence ID" value="NZ_CP125947.1"/>
</dbReference>
<keyword evidence="2" id="KW-1185">Reference proteome</keyword>
<dbReference type="Proteomes" id="UP001240697">
    <property type="component" value="Chromosome"/>
</dbReference>
<evidence type="ECO:0000313" key="1">
    <source>
        <dbReference type="EMBL" id="WHS67106.1"/>
    </source>
</evidence>
<dbReference type="EMBL" id="CP125947">
    <property type="protein sequence ID" value="WHS67106.1"/>
    <property type="molecule type" value="Genomic_DNA"/>
</dbReference>
<name>A0ABY8SY07_9BURK</name>
<gene>
    <name evidence="1" type="ORF">QMY55_08320</name>
</gene>
<accession>A0ABY8SY07</accession>
<protein>
    <recommendedName>
        <fullName evidence="3">DUF4224 domain-containing protein</fullName>
    </recommendedName>
</protein>